<evidence type="ECO:0000256" key="3">
    <source>
        <dbReference type="ARBA" id="ARBA00023180"/>
    </source>
</evidence>
<reference evidence="7 8" key="2">
    <citation type="submission" date="2018-10" db="EMBL/GenBank/DDBJ databases">
        <authorList>
            <consortium name="Pathogen Informatics"/>
        </authorList>
    </citation>
    <scope>NUCLEOTIDE SEQUENCE [LARGE SCALE GENOMIC DNA]</scope>
</reference>
<dbReference type="STRING" id="51028.A0A0N4UYL5"/>
<feature type="disulfide bond" evidence="5">
    <location>
        <begin position="302"/>
        <end position="350"/>
    </location>
</feature>
<dbReference type="InterPro" id="IPR011160">
    <property type="entry name" value="Sphingomy_PDE"/>
</dbReference>
<keyword evidence="4" id="KW-0862">Zinc</keyword>
<dbReference type="GO" id="GO:0005615">
    <property type="term" value="C:extracellular space"/>
    <property type="evidence" value="ECO:0007669"/>
    <property type="project" value="TreeGrafter"/>
</dbReference>
<dbReference type="CDD" id="cd00842">
    <property type="entry name" value="MPP_ASMase"/>
    <property type="match status" value="1"/>
</dbReference>
<dbReference type="PANTHER" id="PTHR10340:SF54">
    <property type="entry name" value="SPHINGOMYELIN PHOSPHODIESTERASE 2"/>
    <property type="match status" value="1"/>
</dbReference>
<keyword evidence="8" id="KW-1185">Reference proteome</keyword>
<evidence type="ECO:0000256" key="5">
    <source>
        <dbReference type="PIRSR" id="PIRSR000948-2"/>
    </source>
</evidence>
<dbReference type="OrthoDB" id="282973at2759"/>
<feature type="binding site" evidence="4">
    <location>
        <position position="115"/>
    </location>
    <ligand>
        <name>Zn(2+)</name>
        <dbReference type="ChEBI" id="CHEBI:29105"/>
        <label>1</label>
    </ligand>
</feature>
<accession>A0A0N4UYL5</accession>
<keyword evidence="5" id="KW-1015">Disulfide bond</keyword>
<feature type="binding site" evidence="4">
    <location>
        <position position="376"/>
    </location>
    <ligand>
        <name>Zn(2+)</name>
        <dbReference type="ChEBI" id="CHEBI:29105"/>
        <label>2</label>
    </ligand>
</feature>
<dbReference type="GO" id="GO:0016020">
    <property type="term" value="C:membrane"/>
    <property type="evidence" value="ECO:0007669"/>
    <property type="project" value="GOC"/>
</dbReference>
<organism evidence="9">
    <name type="scientific">Enterobius vermicularis</name>
    <name type="common">Human pinworm</name>
    <dbReference type="NCBI Taxonomy" id="51028"/>
    <lineage>
        <taxon>Eukaryota</taxon>
        <taxon>Metazoa</taxon>
        <taxon>Ecdysozoa</taxon>
        <taxon>Nematoda</taxon>
        <taxon>Chromadorea</taxon>
        <taxon>Rhabditida</taxon>
        <taxon>Spirurina</taxon>
        <taxon>Oxyuridomorpha</taxon>
        <taxon>Oxyuroidea</taxon>
        <taxon>Oxyuridae</taxon>
        <taxon>Enterobius</taxon>
    </lineage>
</organism>
<feature type="binding site" evidence="4">
    <location>
        <position position="378"/>
    </location>
    <ligand>
        <name>Zn(2+)</name>
        <dbReference type="ChEBI" id="CHEBI:29105"/>
        <label>1</label>
    </ligand>
</feature>
<keyword evidence="4" id="KW-0479">Metal-binding</keyword>
<evidence type="ECO:0000313" key="9">
    <source>
        <dbReference type="WBParaSite" id="EVEC_0000267301-mRNA-1"/>
    </source>
</evidence>
<dbReference type="WBParaSite" id="EVEC_0000267301-mRNA-1">
    <property type="protein sequence ID" value="EVEC_0000267301-mRNA-1"/>
    <property type="gene ID" value="EVEC_0000267301"/>
</dbReference>
<dbReference type="AlphaFoldDB" id="A0A0N4UYL5"/>
<dbReference type="SUPFAM" id="SSF56300">
    <property type="entry name" value="Metallo-dependent phosphatases"/>
    <property type="match status" value="1"/>
</dbReference>
<dbReference type="PANTHER" id="PTHR10340">
    <property type="entry name" value="SPHINGOMYELIN PHOSPHODIESTERASE"/>
    <property type="match status" value="1"/>
</dbReference>
<feature type="disulfide bond" evidence="5">
    <location>
        <begin position="141"/>
        <end position="165"/>
    </location>
</feature>
<dbReference type="InterPro" id="IPR041805">
    <property type="entry name" value="ASMase/PPN1_MPP"/>
</dbReference>
<feature type="binding site" evidence="4">
    <location>
        <position position="193"/>
    </location>
    <ligand>
        <name>Zn(2+)</name>
        <dbReference type="ChEBI" id="CHEBI:29105"/>
        <label>2</label>
    </ligand>
</feature>
<protein>
    <submittedName>
        <fullName evidence="9">Metallophos domain-containing protein</fullName>
    </submittedName>
</protein>
<proteinExistence type="inferred from homology"/>
<evidence type="ECO:0000256" key="4">
    <source>
        <dbReference type="PIRSR" id="PIRSR000948-1"/>
    </source>
</evidence>
<sequence>MASKFWKMAHRPQSKGVMCVACKVIVDGLQIMLKQNKTDEELENFVMYADEAFFVLERVIVTPHEICGAIIDDCGVAVNPLNVLWNITIPGNKPAVKAWPSPEGKPKMKILHLSDIHVDRHYVVGSEADCEKDHPFYEFCCLEYPNDKPTKINVPAGKWGMPYKCDIPYITFEALIKQIAEKEKVDYIYITGDMEAHNIWDYSKEDTIANLNNISSVIRHYFSGTPILESVGNHEGVPMDAMAYHGMEEYDKRNPQWLYDTLANNWKPALTETALETVKYRASFSVKLKDKLKLISINTVYCSVMNLYNYINQVDPDGTLNWLIKELMASEQLKEKVHIISHIPPGDNYCLKGWSHNFYRIVNRFEGTIAAMFFGHTHNDHFQVYYDKMDVKGRPTHVNYIAPSLTTYSYNNPAYRIYTVDGDYTGSSYVISWPSFQNCKDYSMADLSPSSWNNLLKRMETDNDLFQKYLW</sequence>
<feature type="disulfide bond" evidence="5">
    <location>
        <begin position="130"/>
        <end position="140"/>
    </location>
</feature>
<dbReference type="GO" id="GO:0046872">
    <property type="term" value="F:metal ion binding"/>
    <property type="evidence" value="ECO:0007669"/>
    <property type="project" value="UniProtKB-KW"/>
</dbReference>
<feature type="domain" description="Calcineurin-like phosphoesterase" evidence="6">
    <location>
        <begin position="108"/>
        <end position="379"/>
    </location>
</feature>
<feature type="binding site" evidence="4">
    <location>
        <position position="193"/>
    </location>
    <ligand>
        <name>Zn(2+)</name>
        <dbReference type="ChEBI" id="CHEBI:29105"/>
        <label>1</label>
    </ligand>
</feature>
<feature type="binding site" evidence="4">
    <location>
        <position position="233"/>
    </location>
    <ligand>
        <name>Zn(2+)</name>
        <dbReference type="ChEBI" id="CHEBI:29105"/>
        <label>2</label>
    </ligand>
</feature>
<feature type="binding site" evidence="4">
    <location>
        <position position="342"/>
    </location>
    <ligand>
        <name>Zn(2+)</name>
        <dbReference type="ChEBI" id="CHEBI:29105"/>
        <label>2</label>
    </ligand>
</feature>
<dbReference type="Gene3D" id="3.60.21.10">
    <property type="match status" value="1"/>
</dbReference>
<dbReference type="GO" id="GO:0061750">
    <property type="term" value="F:acid sphingomyelin phosphodiesterase activity"/>
    <property type="evidence" value="ECO:0007669"/>
    <property type="project" value="TreeGrafter"/>
</dbReference>
<dbReference type="GO" id="GO:0046513">
    <property type="term" value="P:ceramide biosynthetic process"/>
    <property type="evidence" value="ECO:0007669"/>
    <property type="project" value="TreeGrafter"/>
</dbReference>
<evidence type="ECO:0000256" key="2">
    <source>
        <dbReference type="ARBA" id="ARBA00022801"/>
    </source>
</evidence>
<comment type="cofactor">
    <cofactor evidence="4">
        <name>Zn(2+)</name>
        <dbReference type="ChEBI" id="CHEBI:29105"/>
    </cofactor>
    <text evidence="4">Binds 2 Zn(2+) ions per subunit.</text>
</comment>
<dbReference type="InterPro" id="IPR029052">
    <property type="entry name" value="Metallo-depent_PP-like"/>
</dbReference>
<evidence type="ECO:0000256" key="1">
    <source>
        <dbReference type="ARBA" id="ARBA00008234"/>
    </source>
</evidence>
<comment type="similarity">
    <text evidence="1">Belongs to the acid sphingomyelinase family.</text>
</comment>
<dbReference type="GO" id="GO:0006685">
    <property type="term" value="P:sphingomyelin catabolic process"/>
    <property type="evidence" value="ECO:0007669"/>
    <property type="project" value="InterPro"/>
</dbReference>
<feature type="binding site" evidence="4">
    <location>
        <position position="117"/>
    </location>
    <ligand>
        <name>Zn(2+)</name>
        <dbReference type="ChEBI" id="CHEBI:29105"/>
        <label>1</label>
    </ligand>
</feature>
<evidence type="ECO:0000313" key="7">
    <source>
        <dbReference type="EMBL" id="VDD87238.1"/>
    </source>
</evidence>
<dbReference type="InterPro" id="IPR004843">
    <property type="entry name" value="Calcineurin-like_PHP"/>
</dbReference>
<evidence type="ECO:0000259" key="6">
    <source>
        <dbReference type="Pfam" id="PF00149"/>
    </source>
</evidence>
<dbReference type="Pfam" id="PF00149">
    <property type="entry name" value="Metallophos"/>
    <property type="match status" value="1"/>
</dbReference>
<name>A0A0N4UYL5_ENTVE</name>
<dbReference type="Proteomes" id="UP000274131">
    <property type="component" value="Unassembled WGS sequence"/>
</dbReference>
<dbReference type="PIRSF" id="PIRSF000948">
    <property type="entry name" value="Sphingomy_PDE"/>
    <property type="match status" value="1"/>
</dbReference>
<reference evidence="9" key="1">
    <citation type="submission" date="2017-02" db="UniProtKB">
        <authorList>
            <consortium name="WormBaseParasite"/>
        </authorList>
    </citation>
    <scope>IDENTIFICATION</scope>
</reference>
<keyword evidence="3" id="KW-0325">Glycoprotein</keyword>
<dbReference type="EMBL" id="UXUI01007370">
    <property type="protein sequence ID" value="VDD87238.1"/>
    <property type="molecule type" value="Genomic_DNA"/>
</dbReference>
<keyword evidence="2" id="KW-0378">Hydrolase</keyword>
<gene>
    <name evidence="7" type="ORF">EVEC_LOCUS2381</name>
</gene>
<evidence type="ECO:0000313" key="8">
    <source>
        <dbReference type="Proteomes" id="UP000274131"/>
    </source>
</evidence>
<dbReference type="GO" id="GO:0005764">
    <property type="term" value="C:lysosome"/>
    <property type="evidence" value="ECO:0007669"/>
    <property type="project" value="TreeGrafter"/>
</dbReference>